<dbReference type="GO" id="GO:0006412">
    <property type="term" value="P:translation"/>
    <property type="evidence" value="ECO:0007669"/>
    <property type="project" value="InterPro"/>
</dbReference>
<comment type="similarity">
    <text evidence="1">Belongs to the bacterial ribosomal protein bL34 family.</text>
</comment>
<keyword evidence="3" id="KW-0687">Ribonucleoprotein</keyword>
<dbReference type="PANTHER" id="PTHR14503:SF4">
    <property type="entry name" value="LARGE RIBOSOMAL SUBUNIT PROTEIN BL34M"/>
    <property type="match status" value="1"/>
</dbReference>
<gene>
    <name evidence="5" type="ORF">ACHHYP_08107</name>
</gene>
<name>A0A1V9YPP2_ACHHY</name>
<evidence type="ECO:0000256" key="2">
    <source>
        <dbReference type="ARBA" id="ARBA00022980"/>
    </source>
</evidence>
<dbReference type="GO" id="GO:0003735">
    <property type="term" value="F:structural constituent of ribosome"/>
    <property type="evidence" value="ECO:0007669"/>
    <property type="project" value="InterPro"/>
</dbReference>
<evidence type="ECO:0000313" key="6">
    <source>
        <dbReference type="Proteomes" id="UP000243579"/>
    </source>
</evidence>
<dbReference type="NCBIfam" id="TIGR01030">
    <property type="entry name" value="rpmH_bact"/>
    <property type="match status" value="1"/>
</dbReference>
<evidence type="ECO:0000256" key="3">
    <source>
        <dbReference type="ARBA" id="ARBA00023274"/>
    </source>
</evidence>
<dbReference type="GO" id="GO:0005762">
    <property type="term" value="C:mitochondrial large ribosomal subunit"/>
    <property type="evidence" value="ECO:0007669"/>
    <property type="project" value="TreeGrafter"/>
</dbReference>
<dbReference type="EMBL" id="JNBR01001424">
    <property type="protein sequence ID" value="OQR87748.1"/>
    <property type="molecule type" value="Genomic_DNA"/>
</dbReference>
<dbReference type="InterPro" id="IPR000271">
    <property type="entry name" value="Ribosomal_bL34"/>
</dbReference>
<reference evidence="5 6" key="1">
    <citation type="journal article" date="2014" name="Genome Biol. Evol.">
        <title>The secreted proteins of Achlya hypogyna and Thraustotheca clavata identify the ancestral oomycete secretome and reveal gene acquisitions by horizontal gene transfer.</title>
        <authorList>
            <person name="Misner I."/>
            <person name="Blouin N."/>
            <person name="Leonard G."/>
            <person name="Richards T.A."/>
            <person name="Lane C.E."/>
        </authorList>
    </citation>
    <scope>NUCLEOTIDE SEQUENCE [LARGE SCALE GENOMIC DNA]</scope>
    <source>
        <strain evidence="5 6">ATCC 48635</strain>
    </source>
</reference>
<accession>A0A1V9YPP2</accession>
<dbReference type="PROSITE" id="PS00784">
    <property type="entry name" value="RIBOSOMAL_L34"/>
    <property type="match status" value="1"/>
</dbReference>
<evidence type="ECO:0000256" key="1">
    <source>
        <dbReference type="ARBA" id="ARBA00010111"/>
    </source>
</evidence>
<dbReference type="Pfam" id="PF00468">
    <property type="entry name" value="Ribosomal_L34"/>
    <property type="match status" value="1"/>
</dbReference>
<dbReference type="Gene3D" id="1.10.287.3980">
    <property type="match status" value="1"/>
</dbReference>
<evidence type="ECO:0000256" key="4">
    <source>
        <dbReference type="ARBA" id="ARBA00035274"/>
    </source>
</evidence>
<dbReference type="OrthoDB" id="431691at2759"/>
<dbReference type="STRING" id="1202772.A0A1V9YPP2"/>
<dbReference type="PANTHER" id="PTHR14503">
    <property type="entry name" value="MITOCHONDRIAL RIBOSOMAL PROTEIN 34 FAMILY MEMBER"/>
    <property type="match status" value="1"/>
</dbReference>
<keyword evidence="2" id="KW-0689">Ribosomal protein</keyword>
<dbReference type="InterPro" id="IPR020939">
    <property type="entry name" value="Ribosomal_bL34_CS"/>
</dbReference>
<keyword evidence="6" id="KW-1185">Reference proteome</keyword>
<sequence length="119" mass="13359">MLRFARPFLRAATLPRSMAAPVRCMSMDVFAPATHSILPVQASFGMTIPSVPVTSVVPTVMECPEMEDIMGPILAIKRTYQPSVLRRKRKFGFRVRKASLGGRKVLNNRFLKGRKRLSL</sequence>
<organism evidence="5 6">
    <name type="scientific">Achlya hypogyna</name>
    <name type="common">Oomycete</name>
    <name type="synonym">Protoachlya hypogyna</name>
    <dbReference type="NCBI Taxonomy" id="1202772"/>
    <lineage>
        <taxon>Eukaryota</taxon>
        <taxon>Sar</taxon>
        <taxon>Stramenopiles</taxon>
        <taxon>Oomycota</taxon>
        <taxon>Saprolegniomycetes</taxon>
        <taxon>Saprolegniales</taxon>
        <taxon>Achlyaceae</taxon>
        <taxon>Achlya</taxon>
    </lineage>
</organism>
<evidence type="ECO:0000313" key="5">
    <source>
        <dbReference type="EMBL" id="OQR87748.1"/>
    </source>
</evidence>
<dbReference type="Proteomes" id="UP000243579">
    <property type="component" value="Unassembled WGS sequence"/>
</dbReference>
<dbReference type="FunFam" id="1.10.287.3980:FF:000001">
    <property type="entry name" value="Mitochondrial ribosomal protein L34"/>
    <property type="match status" value="1"/>
</dbReference>
<comment type="caution">
    <text evidence="5">The sequence shown here is derived from an EMBL/GenBank/DDBJ whole genome shotgun (WGS) entry which is preliminary data.</text>
</comment>
<dbReference type="AlphaFoldDB" id="A0A1V9YPP2"/>
<dbReference type="HAMAP" id="MF_00391">
    <property type="entry name" value="Ribosomal_bL34"/>
    <property type="match status" value="1"/>
</dbReference>
<protein>
    <recommendedName>
        <fullName evidence="4">Large ribosomal subunit protein bL34m</fullName>
    </recommendedName>
</protein>
<proteinExistence type="inferred from homology"/>